<dbReference type="Pfam" id="PF06898">
    <property type="entry name" value="YqfD"/>
    <property type="match status" value="1"/>
</dbReference>
<gene>
    <name evidence="2" type="ORF">H9942_11725</name>
</gene>
<keyword evidence="1" id="KW-0472">Membrane</keyword>
<name>A0A9D2LZK4_9FIRM</name>
<comment type="caution">
    <text evidence="2">The sequence shown here is derived from an EMBL/GenBank/DDBJ whole genome shotgun (WGS) entry which is preliminary data.</text>
</comment>
<evidence type="ECO:0000313" key="3">
    <source>
        <dbReference type="Proteomes" id="UP000824214"/>
    </source>
</evidence>
<dbReference type="EMBL" id="DWXZ01000252">
    <property type="protein sequence ID" value="HJB38715.1"/>
    <property type="molecule type" value="Genomic_DNA"/>
</dbReference>
<reference evidence="2" key="1">
    <citation type="journal article" date="2021" name="PeerJ">
        <title>Extensive microbial diversity within the chicken gut microbiome revealed by metagenomics and culture.</title>
        <authorList>
            <person name="Gilroy R."/>
            <person name="Ravi A."/>
            <person name="Getino M."/>
            <person name="Pursley I."/>
            <person name="Horton D.L."/>
            <person name="Alikhan N.F."/>
            <person name="Baker D."/>
            <person name="Gharbi K."/>
            <person name="Hall N."/>
            <person name="Watson M."/>
            <person name="Adriaenssens E.M."/>
            <person name="Foster-Nyarko E."/>
            <person name="Jarju S."/>
            <person name="Secka A."/>
            <person name="Antonio M."/>
            <person name="Oren A."/>
            <person name="Chaudhuri R.R."/>
            <person name="La Ragione R."/>
            <person name="Hildebrand F."/>
            <person name="Pallen M.J."/>
        </authorList>
    </citation>
    <scope>NUCLEOTIDE SEQUENCE</scope>
    <source>
        <strain evidence="2">ChiBcolR8-3208</strain>
    </source>
</reference>
<dbReference type="Proteomes" id="UP000824214">
    <property type="component" value="Unassembled WGS sequence"/>
</dbReference>
<keyword evidence="1" id="KW-0812">Transmembrane</keyword>
<dbReference type="AlphaFoldDB" id="A0A9D2LZK4"/>
<accession>A0A9D2LZK4</accession>
<organism evidence="2 3">
    <name type="scientific">Candidatus Acutalibacter ornithocaccae</name>
    <dbReference type="NCBI Taxonomy" id="2838416"/>
    <lineage>
        <taxon>Bacteria</taxon>
        <taxon>Bacillati</taxon>
        <taxon>Bacillota</taxon>
        <taxon>Clostridia</taxon>
        <taxon>Eubacteriales</taxon>
        <taxon>Acutalibacteraceae</taxon>
        <taxon>Acutalibacter</taxon>
    </lineage>
</organism>
<evidence type="ECO:0000313" key="2">
    <source>
        <dbReference type="EMBL" id="HJB38715.1"/>
    </source>
</evidence>
<protein>
    <submittedName>
        <fullName evidence="2">Sporulation protein YqfD</fullName>
    </submittedName>
</protein>
<sequence length="399" mass="43728">MVERLAHFLTGWVEFEVRGNGPRFFNTAAKAGVEFWGFSRRGERLSARGTPGDYKRLRELARRSGAHPTIVARGGLPFTTARLKRRKGLVVGAAAGTAVYLFLSGFCWGVTVTGAETLTRLQVLEAARQSGLSVGAPLREMDYKATALSIQNRLEGVTWLSVNNNGCFVEVSLRESLPAPEVVNDREWSNMVAARPGTILSVEAERGRPVVSPGDTVTAGQLLIAGLYEQELDPYSPPPDEPYQVLGAARGSVRALTYREFSVEVPQEKTVLVPTGRRSQAALEVFGLRVPLGLAAQPEGSFRVWRSSTAWNPLGRALPLAWEVTTWETCREEAVLLEEAGQEEAALLALRRLQREELPPGSKVVEEELSYTGEGAARRLKAVCRCEEEIGLVRKISVE</sequence>
<proteinExistence type="predicted"/>
<feature type="transmembrane region" description="Helical" evidence="1">
    <location>
        <begin position="89"/>
        <end position="111"/>
    </location>
</feature>
<evidence type="ECO:0000256" key="1">
    <source>
        <dbReference type="SAM" id="Phobius"/>
    </source>
</evidence>
<keyword evidence="1" id="KW-1133">Transmembrane helix</keyword>
<reference evidence="2" key="2">
    <citation type="submission" date="2021-04" db="EMBL/GenBank/DDBJ databases">
        <authorList>
            <person name="Gilroy R."/>
        </authorList>
    </citation>
    <scope>NUCLEOTIDE SEQUENCE</scope>
    <source>
        <strain evidence="2">ChiBcolR8-3208</strain>
    </source>
</reference>
<dbReference type="InterPro" id="IPR010690">
    <property type="entry name" value="YqfD"/>
</dbReference>